<dbReference type="InterPro" id="IPR001466">
    <property type="entry name" value="Beta-lactam-related"/>
</dbReference>
<reference evidence="3 4" key="1">
    <citation type="submission" date="2016-11" db="EMBL/GenBank/DDBJ databases">
        <title>Sphingorhabdus sp. LPB0140, isolated from marine environment.</title>
        <authorList>
            <person name="Kim E."/>
            <person name="Yi H."/>
        </authorList>
    </citation>
    <scope>NUCLEOTIDE SEQUENCE [LARGE SCALE GENOMIC DNA]</scope>
    <source>
        <strain evidence="3 4">LPB0140</strain>
    </source>
</reference>
<organism evidence="3 4">
    <name type="scientific">Sphingorhabdus lutea</name>
    <dbReference type="NCBI Taxonomy" id="1913578"/>
    <lineage>
        <taxon>Bacteria</taxon>
        <taxon>Pseudomonadati</taxon>
        <taxon>Pseudomonadota</taxon>
        <taxon>Alphaproteobacteria</taxon>
        <taxon>Sphingomonadales</taxon>
        <taxon>Sphingomonadaceae</taxon>
        <taxon>Sphingorhabdus</taxon>
    </lineage>
</organism>
<dbReference type="SUPFAM" id="SSF56601">
    <property type="entry name" value="beta-lactamase/transpeptidase-like"/>
    <property type="match status" value="1"/>
</dbReference>
<feature type="signal peptide" evidence="1">
    <location>
        <begin position="1"/>
        <end position="33"/>
    </location>
</feature>
<feature type="chain" id="PRO_5012611468" description="Beta-lactamase-related domain-containing protein" evidence="1">
    <location>
        <begin position="34"/>
        <end position="400"/>
    </location>
</feature>
<evidence type="ECO:0000313" key="3">
    <source>
        <dbReference type="EMBL" id="APG63271.1"/>
    </source>
</evidence>
<sequence length="400" mass="43643">MKSQRNKYGRVIPFACAAALALCVSACSNDKNADDKKAKAASQITEEAPETGEIKDGIANYADDAALSKKQLAALINPFFEDDSLSETRAVVIMHGGKIVAERYADGYGPESRLISWSMAKTVTATLAGMMVADGRLSLDRAAPVDVWSAPGDPRGKITLKHLLHMSSGLDHTEMPEGETPIYEVDTTKMLFLGGRDDVARYAEGRQLEAQPGKKYEYSSATSMIIADIMTDILTSSKDPAIRQNAMLTFAKGRLFEPLGMTSFYPEFDRNGTMLGGSMIHGTPRDWAKLGEFLRNNGSVGGAQLLPTSWPRFMRTSSNTDAAYGGHIWLNKKRPDGRNQVLFPDRLESSIFAMLGHLGQYVIVAPERKLTIVRMGKTRDDQLAPITAQLGNVVAAFPKD</sequence>
<dbReference type="EMBL" id="CP018154">
    <property type="protein sequence ID" value="APG63271.1"/>
    <property type="molecule type" value="Genomic_DNA"/>
</dbReference>
<feature type="domain" description="Beta-lactamase-related" evidence="2">
    <location>
        <begin position="90"/>
        <end position="379"/>
    </location>
</feature>
<dbReference type="AlphaFoldDB" id="A0A1L3JDP7"/>
<proteinExistence type="predicted"/>
<dbReference type="InterPro" id="IPR050789">
    <property type="entry name" value="Diverse_Enzym_Activities"/>
</dbReference>
<dbReference type="Gene3D" id="3.40.710.10">
    <property type="entry name" value="DD-peptidase/beta-lactamase superfamily"/>
    <property type="match status" value="1"/>
</dbReference>
<dbReference type="Proteomes" id="UP000242561">
    <property type="component" value="Chromosome"/>
</dbReference>
<evidence type="ECO:0000259" key="2">
    <source>
        <dbReference type="Pfam" id="PF00144"/>
    </source>
</evidence>
<gene>
    <name evidence="3" type="ORF">LPB140_11295</name>
</gene>
<name>A0A1L3JDP7_9SPHN</name>
<dbReference type="RefSeq" id="WP_072559922.1">
    <property type="nucleotide sequence ID" value="NZ_CP018154.1"/>
</dbReference>
<dbReference type="PANTHER" id="PTHR43283:SF7">
    <property type="entry name" value="BETA-LACTAMASE-RELATED DOMAIN-CONTAINING PROTEIN"/>
    <property type="match status" value="1"/>
</dbReference>
<accession>A0A1L3JDP7</accession>
<protein>
    <recommendedName>
        <fullName evidence="2">Beta-lactamase-related domain-containing protein</fullName>
    </recommendedName>
</protein>
<dbReference type="InterPro" id="IPR012338">
    <property type="entry name" value="Beta-lactam/transpept-like"/>
</dbReference>
<keyword evidence="4" id="KW-1185">Reference proteome</keyword>
<dbReference type="STRING" id="1913578.LPB140_11295"/>
<dbReference type="KEGG" id="sphl:LPB140_11295"/>
<keyword evidence="1" id="KW-0732">Signal</keyword>
<evidence type="ECO:0000313" key="4">
    <source>
        <dbReference type="Proteomes" id="UP000242561"/>
    </source>
</evidence>
<dbReference type="Pfam" id="PF00144">
    <property type="entry name" value="Beta-lactamase"/>
    <property type="match status" value="1"/>
</dbReference>
<evidence type="ECO:0000256" key="1">
    <source>
        <dbReference type="SAM" id="SignalP"/>
    </source>
</evidence>
<dbReference type="PANTHER" id="PTHR43283">
    <property type="entry name" value="BETA-LACTAMASE-RELATED"/>
    <property type="match status" value="1"/>
</dbReference>